<feature type="region of interest" description="Disordered" evidence="20">
    <location>
        <begin position="1"/>
        <end position="234"/>
    </location>
</feature>
<dbReference type="GO" id="GO:0006338">
    <property type="term" value="P:chromatin remodeling"/>
    <property type="evidence" value="ECO:0007669"/>
    <property type="project" value="UniProtKB-ARBA"/>
</dbReference>
<evidence type="ECO:0000256" key="10">
    <source>
        <dbReference type="ARBA" id="ARBA00023015"/>
    </source>
</evidence>
<dbReference type="GO" id="GO:0003677">
    <property type="term" value="F:DNA binding"/>
    <property type="evidence" value="ECO:0007669"/>
    <property type="project" value="UniProtKB-KW"/>
</dbReference>
<feature type="compositionally biased region" description="Polar residues" evidence="20">
    <location>
        <begin position="132"/>
        <end position="150"/>
    </location>
</feature>
<dbReference type="FunFam" id="3.40.50.10810:FF:000005">
    <property type="entry name" value="Photoperiod-independent early flowering 1"/>
    <property type="match status" value="1"/>
</dbReference>
<feature type="compositionally biased region" description="Acidic residues" evidence="20">
    <location>
        <begin position="577"/>
        <end position="587"/>
    </location>
</feature>
<dbReference type="Pfam" id="PF00176">
    <property type="entry name" value="SNF2-rel_dom"/>
    <property type="match status" value="1"/>
</dbReference>
<feature type="compositionally biased region" description="Acidic residues" evidence="20">
    <location>
        <begin position="527"/>
        <end position="538"/>
    </location>
</feature>
<keyword evidence="8" id="KW-0067">ATP-binding</keyword>
<feature type="compositionally biased region" description="Low complexity" evidence="20">
    <location>
        <begin position="113"/>
        <end position="131"/>
    </location>
</feature>
<evidence type="ECO:0000256" key="14">
    <source>
        <dbReference type="ARBA" id="ARBA00023242"/>
    </source>
</evidence>
<accession>U4L236</accession>
<evidence type="ECO:0000313" key="25">
    <source>
        <dbReference type="Proteomes" id="UP000018144"/>
    </source>
</evidence>
<dbReference type="SUPFAM" id="SSF52540">
    <property type="entry name" value="P-loop containing nucleoside triphosphate hydrolases"/>
    <property type="match status" value="2"/>
</dbReference>
<dbReference type="PROSITE" id="PS00690">
    <property type="entry name" value="DEAH_ATP_HELICASE"/>
    <property type="match status" value="1"/>
</dbReference>
<evidence type="ECO:0000256" key="1">
    <source>
        <dbReference type="ARBA" id="ARBA00004123"/>
    </source>
</evidence>
<dbReference type="GO" id="GO:0000812">
    <property type="term" value="C:Swr1 complex"/>
    <property type="evidence" value="ECO:0007669"/>
    <property type="project" value="TreeGrafter"/>
</dbReference>
<feature type="compositionally biased region" description="Low complexity" evidence="20">
    <location>
        <begin position="774"/>
        <end position="786"/>
    </location>
</feature>
<proteinExistence type="inferred from homology"/>
<dbReference type="PANTHER" id="PTHR45685">
    <property type="entry name" value="HELICASE SRCAP-RELATED"/>
    <property type="match status" value="1"/>
</dbReference>
<dbReference type="GO" id="GO:0003678">
    <property type="term" value="F:DNA helicase activity"/>
    <property type="evidence" value="ECO:0007669"/>
    <property type="project" value="UniProtKB-EC"/>
</dbReference>
<keyword evidence="25" id="KW-1185">Reference proteome</keyword>
<evidence type="ECO:0000313" key="24">
    <source>
        <dbReference type="EMBL" id="CCX08926.1"/>
    </source>
</evidence>
<keyword evidence="19" id="KW-0175">Coiled coil</keyword>
<feature type="region of interest" description="Disordered" evidence="20">
    <location>
        <begin position="712"/>
        <end position="808"/>
    </location>
</feature>
<dbReference type="InterPro" id="IPR049730">
    <property type="entry name" value="SNF2/RAD54-like_C"/>
</dbReference>
<feature type="compositionally biased region" description="Acidic residues" evidence="20">
    <location>
        <begin position="601"/>
        <end position="643"/>
    </location>
</feature>
<dbReference type="STRING" id="1076935.U4L236"/>
<dbReference type="GO" id="GO:0016887">
    <property type="term" value="F:ATP hydrolysis activity"/>
    <property type="evidence" value="ECO:0007669"/>
    <property type="project" value="TreeGrafter"/>
</dbReference>
<sequence>MRSTRRRSGDTGLQVATENGRTTPEPAAGEPSDAPVAITSDTKKSSKKRKVDASPPWKSATTQTPTAFIIDGRRKSGRTNPLPPELLSPSRKGAPTRQAAIEKEKNEKRAEKNSAASRAKSASSAKASSSKQTNGRAQAQSPNRTSSGRISKTTPTKSTVSPSSRRSAPLPLSKRPKTSTKTTPAKAAPRKLQPSPAIGVRKSARALKRAVEVAEEELAGSKRRRSSSLSSDDLSCFGSDGEVDLSSVPLSKVKVKLKFGIPKAVITNPGNLPLPKPFASFEEFLNHDDPKLNEDERREAEEAALAEAKIRNKIEYEARYGLLTQENCSVFLPDKQDEPSRQYGHHDHLVAHALTFRKLMFKERKEHQELMRKRNVALMAEIKSRRPRTQEEIEQEQYIENRKLYKEQVAQMRRKWDEVTKASHPSMLYRTAVLRVVREVDRRRITRAEEERREAGKEHLKIMLEHSTQLLDARRGDRASIASDASDDQGADDDDEEDDNDDEEELDASIAADNEDNLNEDNMSSESEPDVDDEDDDANLTIEQLKAKYAALEASKSRHTALEDEMDIDDLLNPNSDNEDPMSDVDMEDGRPVTNGTADGEVPDLEDVDDILLDDTDESTDMDDDDDDDNASGSEEEDEEEETGLWGFYGRGAAEKAAKPGEEEEEDDVPYEPEGSVPDVDLEDEDDDEVRLVGVDDQPIEDASTPRIVELKDGEELDESGTISKATIETTVVEEQTTPMDEDLPMTDIKSEAAEVDTITSPSQLDPKDSALQSSPTTSPEDSPTSNQRESTEVPPDSAADAADATPQAQAVIKTPVPFLLRGTLREYQHYGLDWLAGLYGNHTNGILADEMGLGKTIQTIALLAHLACEKGVWGPHLIVVPTSVMLNWEMEFKKWAPGFKILTYYGSREQRAEKRKGWFDNNLWHVCITSYQLVLQDQVTFKRRAWHYLILDEAHNIKNFRSQRWQTLLNFKSEARLLLTGTPLQNNLIELWSLLYFLMPSGSSSLPAGFANLNEFQEWFAHPVEQLIEGGREGMDNEAKTTITKLHKVLRPFLLRRLKADVEKQMPGKYEHIVYCRLSKRQRYLYDDFMSMAKTRETLASGNYLSIINCLMQLRKVCNHPDLFETRQIVTSFAMPKSVVADYEVKELLIRRKLMSEDPWKPTSSSTDFLSFVGLIPAANQKITRRNCNSIKILSSTELLQKHYEASRAEITPVPQDLNTIKGNTAYQRYQSELSNLARLESCVRLNRIRTNYEPLYSSDLISVLSEDISPTPLRPEPRLRSRQTEWFLNRSETIASMIPTLSERSEEMKSTITKFGCITPAVVATDMTQVALTPFGQELVRSCQAQYPVDPFHEPRIRLSIAFPDKRLLQYDCGKLQRLDALLRELQAGGHRALIFTQMTKVLDILEQFLNIHGHRYLRLDGATKVEQRQALTDRFNNDPRILVFILSTRSGGLGINLTGADTVIFYDLDWNPAMDKQCQDRCHRIGQTRDVHIYRFVSEYTIESNILRKSDQKRMLDDVVIQEGDFTTDYFNKLTIRDMLGDEVVKGLEVKDEVILPGDRGEKEKALEAAEDMEDVAAAKVAQREVQDGDTADFAESKGTPVTPATPAATPAAPGPPKEAAATVEGDPMGVDATPPEATETPKAEQDWPQGLGYDVYGVGWGRIDRETEHVDEYMIRYMEWELMDVPVVIPDKSRKKRNRKGKKY</sequence>
<feature type="domain" description="Helicase C-terminal" evidence="22">
    <location>
        <begin position="1380"/>
        <end position="1530"/>
    </location>
</feature>
<dbReference type="CDD" id="cd18793">
    <property type="entry name" value="SF2_C_SNF"/>
    <property type="match status" value="1"/>
</dbReference>
<organism evidence="24 25">
    <name type="scientific">Pyronema omphalodes (strain CBS 100304)</name>
    <name type="common">Pyronema confluens</name>
    <dbReference type="NCBI Taxonomy" id="1076935"/>
    <lineage>
        <taxon>Eukaryota</taxon>
        <taxon>Fungi</taxon>
        <taxon>Dikarya</taxon>
        <taxon>Ascomycota</taxon>
        <taxon>Pezizomycotina</taxon>
        <taxon>Pezizomycetes</taxon>
        <taxon>Pezizales</taxon>
        <taxon>Pyronemataceae</taxon>
        <taxon>Pyronema</taxon>
    </lineage>
</organism>
<evidence type="ECO:0000256" key="18">
    <source>
        <dbReference type="ARBA" id="ARBA00074297"/>
    </source>
</evidence>
<comment type="subcellular location">
    <subcellularLocation>
        <location evidence="1">Nucleus</location>
    </subcellularLocation>
</comment>
<keyword evidence="10" id="KW-0805">Transcription regulation</keyword>
<evidence type="ECO:0000259" key="22">
    <source>
        <dbReference type="PROSITE" id="PS51194"/>
    </source>
</evidence>
<dbReference type="Pfam" id="PF00271">
    <property type="entry name" value="Helicase_C"/>
    <property type="match status" value="1"/>
</dbReference>
<feature type="compositionally biased region" description="Acidic residues" evidence="20">
    <location>
        <begin position="485"/>
        <end position="519"/>
    </location>
</feature>
<evidence type="ECO:0000256" key="13">
    <source>
        <dbReference type="ARBA" id="ARBA00023163"/>
    </source>
</evidence>
<dbReference type="SMART" id="SM00490">
    <property type="entry name" value="HELICc"/>
    <property type="match status" value="1"/>
</dbReference>
<feature type="coiled-coil region" evidence="19">
    <location>
        <begin position="395"/>
        <end position="458"/>
    </location>
</feature>
<evidence type="ECO:0000256" key="3">
    <source>
        <dbReference type="ARBA" id="ARBA00011826"/>
    </source>
</evidence>
<dbReference type="GO" id="GO:0005524">
    <property type="term" value="F:ATP binding"/>
    <property type="evidence" value="ECO:0007669"/>
    <property type="project" value="UniProtKB-KW"/>
</dbReference>
<dbReference type="InterPro" id="IPR000330">
    <property type="entry name" value="SNF2_N"/>
</dbReference>
<dbReference type="InterPro" id="IPR027417">
    <property type="entry name" value="P-loop_NTPase"/>
</dbReference>
<evidence type="ECO:0000256" key="11">
    <source>
        <dbReference type="ARBA" id="ARBA00023125"/>
    </source>
</evidence>
<dbReference type="InterPro" id="IPR001650">
    <property type="entry name" value="Helicase_C-like"/>
</dbReference>
<dbReference type="CDD" id="cd18003">
    <property type="entry name" value="DEXQc_SRCAP"/>
    <property type="match status" value="1"/>
</dbReference>
<feature type="domain" description="Helicase ATP-binding" evidence="21">
    <location>
        <begin position="837"/>
        <end position="1002"/>
    </location>
</feature>
<dbReference type="SMART" id="SM00487">
    <property type="entry name" value="DEXDc"/>
    <property type="match status" value="1"/>
</dbReference>
<comment type="subunit">
    <text evidence="3">Component of the SWR1 chromatin-remodeling complex.</text>
</comment>
<dbReference type="OrthoDB" id="372624at2759"/>
<feature type="region of interest" description="Disordered" evidence="20">
    <location>
        <begin position="1586"/>
        <end position="1652"/>
    </location>
</feature>
<dbReference type="FunFam" id="3.40.50.300:FF:000655">
    <property type="entry name" value="Protein PHOTOPERIOD-INDEPENDENT EARLY FLOWERING 1"/>
    <property type="match status" value="1"/>
</dbReference>
<comment type="similarity">
    <text evidence="2">Belongs to the SNF2/RAD54 helicase family. SWR1 subfamily.</text>
</comment>
<dbReference type="OMA" id="KLFAQWC"/>
<dbReference type="InterPro" id="IPR014001">
    <property type="entry name" value="Helicase_ATP-bd"/>
</dbReference>
<gene>
    <name evidence="24" type="ORF">PCON_08519</name>
</gene>
<reference evidence="24 25" key="1">
    <citation type="journal article" date="2013" name="PLoS Genet.">
        <title>The genome and development-dependent transcriptomes of Pyronema confluens: a window into fungal evolution.</title>
        <authorList>
            <person name="Traeger S."/>
            <person name="Altegoer F."/>
            <person name="Freitag M."/>
            <person name="Gabaldon T."/>
            <person name="Kempken F."/>
            <person name="Kumar A."/>
            <person name="Marcet-Houben M."/>
            <person name="Poggeler S."/>
            <person name="Stajich J.E."/>
            <person name="Nowrousian M."/>
        </authorList>
    </citation>
    <scope>NUCLEOTIDE SEQUENCE [LARGE SCALE GENOMIC DNA]</scope>
    <source>
        <strain evidence="25">CBS 100304</strain>
        <tissue evidence="24">Vegetative mycelium</tissue>
    </source>
</reference>
<evidence type="ECO:0000256" key="15">
    <source>
        <dbReference type="ARBA" id="ARBA00037570"/>
    </source>
</evidence>
<dbReference type="PANTHER" id="PTHR45685:SF1">
    <property type="entry name" value="HELICASE SRCAP"/>
    <property type="match status" value="1"/>
</dbReference>
<keyword evidence="12" id="KW-0010">Activator</keyword>
<evidence type="ECO:0000256" key="8">
    <source>
        <dbReference type="ARBA" id="ARBA00022840"/>
    </source>
</evidence>
<dbReference type="InterPro" id="IPR014012">
    <property type="entry name" value="HSA_dom"/>
</dbReference>
<name>U4L236_PYROM</name>
<keyword evidence="5" id="KW-0547">Nucleotide-binding</keyword>
<feature type="domain" description="HSA" evidence="23">
    <location>
        <begin position="333"/>
        <end position="406"/>
    </location>
</feature>
<feature type="compositionally biased region" description="Low complexity" evidence="20">
    <location>
        <begin position="151"/>
        <end position="192"/>
    </location>
</feature>
<keyword evidence="6" id="KW-0378">Hydrolase</keyword>
<feature type="compositionally biased region" description="Low complexity" evidence="20">
    <location>
        <begin position="795"/>
        <end position="808"/>
    </location>
</feature>
<feature type="compositionally biased region" description="Acidic residues" evidence="20">
    <location>
        <begin position="662"/>
        <end position="671"/>
    </location>
</feature>
<dbReference type="Gene3D" id="1.20.120.850">
    <property type="entry name" value="SWI2/SNF2 ATPases, N-terminal domain"/>
    <property type="match status" value="1"/>
</dbReference>
<keyword evidence="13" id="KW-0804">Transcription</keyword>
<dbReference type="InterPro" id="IPR038718">
    <property type="entry name" value="SNF2-like_sf"/>
</dbReference>
<evidence type="ECO:0000256" key="17">
    <source>
        <dbReference type="ARBA" id="ARBA00047995"/>
    </source>
</evidence>
<feature type="region of interest" description="Disordered" evidence="20">
    <location>
        <begin position="471"/>
        <end position="542"/>
    </location>
</feature>
<evidence type="ECO:0000256" key="4">
    <source>
        <dbReference type="ARBA" id="ARBA00012551"/>
    </source>
</evidence>
<comment type="function">
    <text evidence="15">Catalytic component of the SWR1 complex which mediates the ATP-dependent exchange of histone H2A for the H2A variant HZT1 leading to transcriptional regulation of selected genes by chromatin remodeling.</text>
</comment>
<evidence type="ECO:0000256" key="16">
    <source>
        <dbReference type="ARBA" id="ARBA00040599"/>
    </source>
</evidence>
<dbReference type="GO" id="GO:0042393">
    <property type="term" value="F:histone binding"/>
    <property type="evidence" value="ECO:0007669"/>
    <property type="project" value="TreeGrafter"/>
</dbReference>
<dbReference type="EC" id="3.6.4.12" evidence="4"/>
<keyword evidence="11" id="KW-0238">DNA-binding</keyword>
<evidence type="ECO:0000256" key="7">
    <source>
        <dbReference type="ARBA" id="ARBA00022806"/>
    </source>
</evidence>
<feature type="compositionally biased region" description="Basic and acidic residues" evidence="20">
    <location>
        <begin position="100"/>
        <end position="112"/>
    </location>
</feature>
<evidence type="ECO:0000256" key="2">
    <source>
        <dbReference type="ARBA" id="ARBA00009220"/>
    </source>
</evidence>
<evidence type="ECO:0000256" key="19">
    <source>
        <dbReference type="SAM" id="Coils"/>
    </source>
</evidence>
<dbReference type="eggNOG" id="KOG0391">
    <property type="taxonomic scope" value="Eukaryota"/>
</dbReference>
<keyword evidence="7 24" id="KW-0347">Helicase</keyword>
<dbReference type="Gene3D" id="3.40.50.10810">
    <property type="entry name" value="Tandem AAA-ATPase domain"/>
    <property type="match status" value="1"/>
</dbReference>
<evidence type="ECO:0000256" key="9">
    <source>
        <dbReference type="ARBA" id="ARBA00022853"/>
    </source>
</evidence>
<protein>
    <recommendedName>
        <fullName evidence="16">Helicase SWR1</fullName>
        <ecNumber evidence="4">3.6.4.12</ecNumber>
    </recommendedName>
    <alternativeName>
        <fullName evidence="18">Helicase swr1</fullName>
    </alternativeName>
</protein>
<dbReference type="InterPro" id="IPR002464">
    <property type="entry name" value="DNA/RNA_helicase_DEAH_CS"/>
</dbReference>
<feature type="compositionally biased region" description="Low complexity" evidence="20">
    <location>
        <begin position="727"/>
        <end position="738"/>
    </location>
</feature>
<dbReference type="PROSITE" id="PS51194">
    <property type="entry name" value="HELICASE_CTER"/>
    <property type="match status" value="1"/>
</dbReference>
<evidence type="ECO:0000259" key="23">
    <source>
        <dbReference type="PROSITE" id="PS51204"/>
    </source>
</evidence>
<keyword evidence="9" id="KW-0156">Chromatin regulator</keyword>
<dbReference type="Proteomes" id="UP000018144">
    <property type="component" value="Unassembled WGS sequence"/>
</dbReference>
<feature type="compositionally biased region" description="Low complexity" evidence="20">
    <location>
        <begin position="1603"/>
        <end position="1626"/>
    </location>
</feature>
<comment type="catalytic activity">
    <reaction evidence="17">
        <text>ATP + H2O = ADP + phosphate + H(+)</text>
        <dbReference type="Rhea" id="RHEA:13065"/>
        <dbReference type="ChEBI" id="CHEBI:15377"/>
        <dbReference type="ChEBI" id="CHEBI:15378"/>
        <dbReference type="ChEBI" id="CHEBI:30616"/>
        <dbReference type="ChEBI" id="CHEBI:43474"/>
        <dbReference type="ChEBI" id="CHEBI:456216"/>
        <dbReference type="EC" id="3.6.4.12"/>
    </reaction>
</comment>
<dbReference type="PROSITE" id="PS51204">
    <property type="entry name" value="HSA"/>
    <property type="match status" value="1"/>
</dbReference>
<evidence type="ECO:0000256" key="6">
    <source>
        <dbReference type="ARBA" id="ARBA00022801"/>
    </source>
</evidence>
<evidence type="ECO:0000256" key="5">
    <source>
        <dbReference type="ARBA" id="ARBA00022741"/>
    </source>
</evidence>
<evidence type="ECO:0000256" key="20">
    <source>
        <dbReference type="SAM" id="MobiDB-lite"/>
    </source>
</evidence>
<dbReference type="PROSITE" id="PS51192">
    <property type="entry name" value="HELICASE_ATP_BIND_1"/>
    <property type="match status" value="1"/>
</dbReference>
<evidence type="ECO:0000259" key="21">
    <source>
        <dbReference type="PROSITE" id="PS51192"/>
    </source>
</evidence>
<dbReference type="Gene3D" id="3.40.50.300">
    <property type="entry name" value="P-loop containing nucleotide triphosphate hydrolases"/>
    <property type="match status" value="1"/>
</dbReference>
<dbReference type="EMBL" id="HF935437">
    <property type="protein sequence ID" value="CCX08926.1"/>
    <property type="molecule type" value="Genomic_DNA"/>
</dbReference>
<evidence type="ECO:0000256" key="12">
    <source>
        <dbReference type="ARBA" id="ARBA00023159"/>
    </source>
</evidence>
<keyword evidence="14" id="KW-0539">Nucleus</keyword>
<dbReference type="FunFam" id="1.20.120.850:FF:000009">
    <property type="entry name" value="SNF2 family helicase/ATPase (Swr1)"/>
    <property type="match status" value="1"/>
</dbReference>
<feature type="region of interest" description="Disordered" evidence="20">
    <location>
        <begin position="554"/>
        <end position="688"/>
    </location>
</feature>
<dbReference type="InterPro" id="IPR050520">
    <property type="entry name" value="INO80/SWR1_helicase"/>
</dbReference>